<organism evidence="2 3">
    <name type="scientific">Trichonephila clavata</name>
    <name type="common">Joro spider</name>
    <name type="synonym">Nephila clavata</name>
    <dbReference type="NCBI Taxonomy" id="2740835"/>
    <lineage>
        <taxon>Eukaryota</taxon>
        <taxon>Metazoa</taxon>
        <taxon>Ecdysozoa</taxon>
        <taxon>Arthropoda</taxon>
        <taxon>Chelicerata</taxon>
        <taxon>Arachnida</taxon>
        <taxon>Araneae</taxon>
        <taxon>Araneomorphae</taxon>
        <taxon>Entelegynae</taxon>
        <taxon>Araneoidea</taxon>
        <taxon>Nephilidae</taxon>
        <taxon>Trichonephila</taxon>
    </lineage>
</organism>
<evidence type="ECO:0000256" key="1">
    <source>
        <dbReference type="SAM" id="MobiDB-lite"/>
    </source>
</evidence>
<comment type="caution">
    <text evidence="2">The sequence shown here is derived from an EMBL/GenBank/DDBJ whole genome shotgun (WGS) entry which is preliminary data.</text>
</comment>
<keyword evidence="3" id="KW-1185">Reference proteome</keyword>
<accession>A0A8X6JAR3</accession>
<sequence>MVMKKNAALWFLHAEETTTGIPETISNGCRKVFLCWNESVRNRALLMMPPGKRSKSLPALTTGEGGDKSRQINGW</sequence>
<proteinExistence type="predicted"/>
<feature type="region of interest" description="Disordered" evidence="1">
    <location>
        <begin position="49"/>
        <end position="75"/>
    </location>
</feature>
<reference evidence="2" key="1">
    <citation type="submission" date="2020-07" db="EMBL/GenBank/DDBJ databases">
        <title>Multicomponent nature underlies the extraordinary mechanical properties of spider dragline silk.</title>
        <authorList>
            <person name="Kono N."/>
            <person name="Nakamura H."/>
            <person name="Mori M."/>
            <person name="Yoshida Y."/>
            <person name="Ohtoshi R."/>
            <person name="Malay A.D."/>
            <person name="Moran D.A.P."/>
            <person name="Tomita M."/>
            <person name="Numata K."/>
            <person name="Arakawa K."/>
        </authorList>
    </citation>
    <scope>NUCLEOTIDE SEQUENCE</scope>
</reference>
<dbReference type="AlphaFoldDB" id="A0A8X6JAR3"/>
<evidence type="ECO:0000313" key="3">
    <source>
        <dbReference type="Proteomes" id="UP000887116"/>
    </source>
</evidence>
<gene>
    <name evidence="2" type="ORF">TNCT_275851</name>
</gene>
<protein>
    <submittedName>
        <fullName evidence="2">Uncharacterized protein</fullName>
    </submittedName>
</protein>
<feature type="compositionally biased region" description="Basic and acidic residues" evidence="1">
    <location>
        <begin position="65"/>
        <end position="75"/>
    </location>
</feature>
<name>A0A8X6JAR3_TRICU</name>
<dbReference type="Proteomes" id="UP000887116">
    <property type="component" value="Unassembled WGS sequence"/>
</dbReference>
<evidence type="ECO:0000313" key="2">
    <source>
        <dbReference type="EMBL" id="GFQ99270.1"/>
    </source>
</evidence>
<dbReference type="EMBL" id="BMAO01034832">
    <property type="protein sequence ID" value="GFQ99270.1"/>
    <property type="molecule type" value="Genomic_DNA"/>
</dbReference>